<dbReference type="AlphaFoldDB" id="A0A847D6Z3"/>
<protein>
    <submittedName>
        <fullName evidence="1">Uncharacterized protein</fullName>
    </submittedName>
</protein>
<proteinExistence type="predicted"/>
<evidence type="ECO:0000313" key="2">
    <source>
        <dbReference type="Proteomes" id="UP000589373"/>
    </source>
</evidence>
<dbReference type="Proteomes" id="UP000589373">
    <property type="component" value="Unassembled WGS sequence"/>
</dbReference>
<name>A0A847D6Z3_9LACT</name>
<gene>
    <name evidence="1" type="ORF">GX662_12595</name>
</gene>
<reference evidence="1 2" key="1">
    <citation type="journal article" date="2020" name="Biotechnol. Biofuels">
        <title>New insights from the biogas microbiome by comprehensive genome-resolved metagenomics of nearly 1600 species originating from multiple anaerobic digesters.</title>
        <authorList>
            <person name="Campanaro S."/>
            <person name="Treu L."/>
            <person name="Rodriguez-R L.M."/>
            <person name="Kovalovszki A."/>
            <person name="Ziels R.M."/>
            <person name="Maus I."/>
            <person name="Zhu X."/>
            <person name="Kougias P.G."/>
            <person name="Basile A."/>
            <person name="Luo G."/>
            <person name="Schluter A."/>
            <person name="Konstantinidis K.T."/>
            <person name="Angelidaki I."/>
        </authorList>
    </citation>
    <scope>NUCLEOTIDE SEQUENCE [LARGE SCALE GENOMIC DNA]</scope>
    <source>
        <strain evidence="1">AS07pgkLD_105</strain>
    </source>
</reference>
<organism evidence="1 2">
    <name type="scientific">Trichococcus flocculiformis</name>
    <dbReference type="NCBI Taxonomy" id="82803"/>
    <lineage>
        <taxon>Bacteria</taxon>
        <taxon>Bacillati</taxon>
        <taxon>Bacillota</taxon>
        <taxon>Bacilli</taxon>
        <taxon>Lactobacillales</taxon>
        <taxon>Carnobacteriaceae</taxon>
        <taxon>Trichococcus</taxon>
    </lineage>
</organism>
<evidence type="ECO:0000313" key="1">
    <source>
        <dbReference type="EMBL" id="NLD33071.1"/>
    </source>
</evidence>
<dbReference type="RefSeq" id="WP_276648489.1">
    <property type="nucleotide sequence ID" value="NZ_JAAZCD010000291.1"/>
</dbReference>
<comment type="caution">
    <text evidence="1">The sequence shown here is derived from an EMBL/GenBank/DDBJ whole genome shotgun (WGS) entry which is preliminary data.</text>
</comment>
<dbReference type="EMBL" id="JAAZCD010000291">
    <property type="protein sequence ID" value="NLD33071.1"/>
    <property type="molecule type" value="Genomic_DNA"/>
</dbReference>
<sequence length="101" mass="11587">MIYQFEFEHGEITSCVDCPCYDITGGCQLDELEESSYKIPADCPLVAVSETETTSCEWCEIASACEYEVTFFRDGDRWATERSLMPKFCPNCGRRLKEEIE</sequence>
<accession>A0A847D6Z3</accession>